<evidence type="ECO:0000313" key="2">
    <source>
        <dbReference type="Proteomes" id="UP001497700"/>
    </source>
</evidence>
<comment type="caution">
    <text evidence="1">The sequence shown here is derived from an EMBL/GenBank/DDBJ whole genome shotgun (WGS) entry which is preliminary data.</text>
</comment>
<gene>
    <name evidence="1" type="ORF">F4820DRAFT_176801</name>
</gene>
<dbReference type="EMBL" id="MU393647">
    <property type="protein sequence ID" value="KAI4859249.1"/>
    <property type="molecule type" value="Genomic_DNA"/>
</dbReference>
<keyword evidence="2" id="KW-1185">Reference proteome</keyword>
<accession>A0ACB9YIS7</accession>
<evidence type="ECO:0000313" key="1">
    <source>
        <dbReference type="EMBL" id="KAI4859249.1"/>
    </source>
</evidence>
<reference evidence="1 2" key="1">
    <citation type="journal article" date="2022" name="New Phytol.">
        <title>Ecological generalism drives hyperdiversity of secondary metabolite gene clusters in xylarialean endophytes.</title>
        <authorList>
            <person name="Franco M.E.E."/>
            <person name="Wisecaver J.H."/>
            <person name="Arnold A.E."/>
            <person name="Ju Y.M."/>
            <person name="Slot J.C."/>
            <person name="Ahrendt S."/>
            <person name="Moore L.P."/>
            <person name="Eastman K.E."/>
            <person name="Scott K."/>
            <person name="Konkel Z."/>
            <person name="Mondo S.J."/>
            <person name="Kuo A."/>
            <person name="Hayes R.D."/>
            <person name="Haridas S."/>
            <person name="Andreopoulos B."/>
            <person name="Riley R."/>
            <person name="LaButti K."/>
            <person name="Pangilinan J."/>
            <person name="Lipzen A."/>
            <person name="Amirebrahimi M."/>
            <person name="Yan J."/>
            <person name="Adam C."/>
            <person name="Keymanesh K."/>
            <person name="Ng V."/>
            <person name="Louie K."/>
            <person name="Northen T."/>
            <person name="Drula E."/>
            <person name="Henrissat B."/>
            <person name="Hsieh H.M."/>
            <person name="Youens-Clark K."/>
            <person name="Lutzoni F."/>
            <person name="Miadlikowska J."/>
            <person name="Eastwood D.C."/>
            <person name="Hamelin R.C."/>
            <person name="Grigoriev I.V."/>
            <person name="U'Ren J.M."/>
        </authorList>
    </citation>
    <scope>NUCLEOTIDE SEQUENCE [LARGE SCALE GENOMIC DNA]</scope>
    <source>
        <strain evidence="1 2">CBS 119005</strain>
    </source>
</reference>
<name>A0ACB9YIS7_9PEZI</name>
<dbReference type="Proteomes" id="UP001497700">
    <property type="component" value="Unassembled WGS sequence"/>
</dbReference>
<organism evidence="1 2">
    <name type="scientific">Hypoxylon rubiginosum</name>
    <dbReference type="NCBI Taxonomy" id="110542"/>
    <lineage>
        <taxon>Eukaryota</taxon>
        <taxon>Fungi</taxon>
        <taxon>Dikarya</taxon>
        <taxon>Ascomycota</taxon>
        <taxon>Pezizomycotina</taxon>
        <taxon>Sordariomycetes</taxon>
        <taxon>Xylariomycetidae</taxon>
        <taxon>Xylariales</taxon>
        <taxon>Hypoxylaceae</taxon>
        <taxon>Hypoxylon</taxon>
    </lineage>
</organism>
<protein>
    <submittedName>
        <fullName evidence="1">Uncharacterized protein</fullName>
    </submittedName>
</protein>
<sequence>MRGRGGARGSRTPSAPWSRLKPVEMDPLEALGLPSKGDTRLLDFKTQERYYTKIVERYMNFCSDAGERDELLRRFASLDLSSSSTDRNVPTESAASSPTIDPSRISIAPATVPSNTKGLSDVLAALRKLREGIVASKRVDDFAIQVYLFCIRLSVLVKHPESYHPAILHLLRRIQPLHSMTSVEMSEVVGYLVLDTACRRNDLAEAFALRHKYRLRDAKVDGILDALTHDNYIEFNRLKRRVDGHRAKLLEYAEEGVRKHLLKCFGRAYLNVDLKFLEKCAGSEWASLTAEDGVGWELDGTKVIIRKIKGR</sequence>
<proteinExistence type="predicted"/>